<dbReference type="SUPFAM" id="SSF55874">
    <property type="entry name" value="ATPase domain of HSP90 chaperone/DNA topoisomerase II/histidine kinase"/>
    <property type="match status" value="1"/>
</dbReference>
<evidence type="ECO:0000256" key="1">
    <source>
        <dbReference type="ARBA" id="ARBA00000085"/>
    </source>
</evidence>
<evidence type="ECO:0000256" key="5">
    <source>
        <dbReference type="ARBA" id="ARBA00022777"/>
    </source>
</evidence>
<gene>
    <name evidence="10" type="ORF">GCM10010919_01640</name>
</gene>
<evidence type="ECO:0000256" key="6">
    <source>
        <dbReference type="ARBA" id="ARBA00022840"/>
    </source>
</evidence>
<organism evidence="10 11">
    <name type="scientific">Alishewanella longhuensis</name>
    <dbReference type="NCBI Taxonomy" id="1091037"/>
    <lineage>
        <taxon>Bacteria</taxon>
        <taxon>Pseudomonadati</taxon>
        <taxon>Pseudomonadota</taxon>
        <taxon>Gammaproteobacteria</taxon>
        <taxon>Alteromonadales</taxon>
        <taxon>Alteromonadaceae</taxon>
        <taxon>Alishewanella</taxon>
    </lineage>
</organism>
<dbReference type="Pfam" id="PF13188">
    <property type="entry name" value="PAS_8"/>
    <property type="match status" value="1"/>
</dbReference>
<keyword evidence="3" id="KW-0808">Transferase</keyword>
<dbReference type="RefSeq" id="WP_189429228.1">
    <property type="nucleotide sequence ID" value="NZ_BNAO01000001.1"/>
</dbReference>
<keyword evidence="4" id="KW-0547">Nucleotide-binding</keyword>
<dbReference type="Gene3D" id="3.30.565.10">
    <property type="entry name" value="Histidine kinase-like ATPase, C-terminal domain"/>
    <property type="match status" value="1"/>
</dbReference>
<dbReference type="PROSITE" id="PS50109">
    <property type="entry name" value="HIS_KIN"/>
    <property type="match status" value="1"/>
</dbReference>
<comment type="caution">
    <text evidence="10">The sequence shown here is derived from an EMBL/GenBank/DDBJ whole genome shotgun (WGS) entry which is preliminary data.</text>
</comment>
<evidence type="ECO:0000256" key="3">
    <source>
        <dbReference type="ARBA" id="ARBA00022679"/>
    </source>
</evidence>
<dbReference type="SMART" id="SM00387">
    <property type="entry name" value="HATPase_c"/>
    <property type="match status" value="1"/>
</dbReference>
<feature type="transmembrane region" description="Helical" evidence="8">
    <location>
        <begin position="27"/>
        <end position="46"/>
    </location>
</feature>
<comment type="catalytic activity">
    <reaction evidence="1">
        <text>ATP + protein L-histidine = ADP + protein N-phospho-L-histidine.</text>
        <dbReference type="EC" id="2.7.13.3"/>
    </reaction>
</comment>
<dbReference type="InterPro" id="IPR004358">
    <property type="entry name" value="Sig_transdc_His_kin-like_C"/>
</dbReference>
<name>A0ABQ3KTH8_9ALTE</name>
<proteinExistence type="predicted"/>
<evidence type="ECO:0000256" key="8">
    <source>
        <dbReference type="SAM" id="Phobius"/>
    </source>
</evidence>
<dbReference type="Proteomes" id="UP000659697">
    <property type="component" value="Unassembled WGS sequence"/>
</dbReference>
<keyword evidence="7" id="KW-0902">Two-component regulatory system</keyword>
<dbReference type="PANTHER" id="PTHR43065">
    <property type="entry name" value="SENSOR HISTIDINE KINASE"/>
    <property type="match status" value="1"/>
</dbReference>
<protein>
    <recommendedName>
        <fullName evidence="2">histidine kinase</fullName>
        <ecNumber evidence="2">2.7.13.3</ecNumber>
    </recommendedName>
</protein>
<feature type="domain" description="Histidine kinase" evidence="9">
    <location>
        <begin position="224"/>
        <end position="435"/>
    </location>
</feature>
<dbReference type="InterPro" id="IPR036890">
    <property type="entry name" value="HATPase_C_sf"/>
</dbReference>
<keyword evidence="8" id="KW-0472">Membrane</keyword>
<accession>A0ABQ3KTH8</accession>
<evidence type="ECO:0000313" key="11">
    <source>
        <dbReference type="Proteomes" id="UP000659697"/>
    </source>
</evidence>
<keyword evidence="11" id="KW-1185">Reference proteome</keyword>
<dbReference type="Pfam" id="PF02518">
    <property type="entry name" value="HATPase_c"/>
    <property type="match status" value="1"/>
</dbReference>
<dbReference type="PROSITE" id="PS51257">
    <property type="entry name" value="PROKAR_LIPOPROTEIN"/>
    <property type="match status" value="1"/>
</dbReference>
<dbReference type="EMBL" id="BNAO01000001">
    <property type="protein sequence ID" value="GHG59262.1"/>
    <property type="molecule type" value="Genomic_DNA"/>
</dbReference>
<keyword evidence="5" id="KW-0418">Kinase</keyword>
<evidence type="ECO:0000256" key="2">
    <source>
        <dbReference type="ARBA" id="ARBA00012438"/>
    </source>
</evidence>
<keyword evidence="8" id="KW-1133">Transmembrane helix</keyword>
<dbReference type="PANTHER" id="PTHR43065:SF46">
    <property type="entry name" value="C4-DICARBOXYLATE TRANSPORT SENSOR PROTEIN DCTB"/>
    <property type="match status" value="1"/>
</dbReference>
<dbReference type="EC" id="2.7.13.3" evidence="2"/>
<evidence type="ECO:0000313" key="10">
    <source>
        <dbReference type="EMBL" id="GHG59262.1"/>
    </source>
</evidence>
<dbReference type="InterPro" id="IPR005467">
    <property type="entry name" value="His_kinase_dom"/>
</dbReference>
<keyword evidence="6" id="KW-0067">ATP-binding</keyword>
<dbReference type="InterPro" id="IPR000014">
    <property type="entry name" value="PAS"/>
</dbReference>
<evidence type="ECO:0000256" key="7">
    <source>
        <dbReference type="ARBA" id="ARBA00023012"/>
    </source>
</evidence>
<dbReference type="InterPro" id="IPR003594">
    <property type="entry name" value="HATPase_dom"/>
</dbReference>
<dbReference type="PRINTS" id="PR00344">
    <property type="entry name" value="BCTRLSENSOR"/>
</dbReference>
<keyword evidence="8" id="KW-0812">Transmembrane</keyword>
<evidence type="ECO:0000259" key="9">
    <source>
        <dbReference type="PROSITE" id="PS50109"/>
    </source>
</evidence>
<reference evidence="11" key="1">
    <citation type="journal article" date="2019" name="Int. J. Syst. Evol. Microbiol.">
        <title>The Global Catalogue of Microorganisms (GCM) 10K type strain sequencing project: providing services to taxonomists for standard genome sequencing and annotation.</title>
        <authorList>
            <consortium name="The Broad Institute Genomics Platform"/>
            <consortium name="The Broad Institute Genome Sequencing Center for Infectious Disease"/>
            <person name="Wu L."/>
            <person name="Ma J."/>
        </authorList>
    </citation>
    <scope>NUCLEOTIDE SEQUENCE [LARGE SCALE GENOMIC DNA]</scope>
    <source>
        <strain evidence="11">CGMCC 1.7003</strain>
    </source>
</reference>
<sequence>MSRWPLWAAIALLSGCSVLLGASDWQVFTLTKCLLLLLVLAAAVVINKQLKLQQRQTALVLKALANQDVSFRLWQQPELQVLLTQVQQQLSQSRQDAAAKADYLAALLLQLDIAVLEFDQDNRLLQANPAAERLLGNAVLLQLKQGVSAQDAAPLSLLWQKLQHPLPVQQGELPWQQQGMQDRLAFSLVQSYILGKPRKLLTLQSIRQQLLQQEVQAYQQLTRVLTHEIANSLTPMVSLAQSSKALLPEPDTLMTADTYDDLLLATDTIAQRGVHLSQFIAAFKQLSTPVSTQLQPLDISELLTRVCQLLKPQLATIQVHLVLPQSVPRLWLDPALTEQVLINVLKNAVEALVATPAASITLQLYKQQGWLLDICDNGPGVAQTAIDKLFIPFYSTKAQGSGIGLSLARMLMQAQGGELEYVQQPIGACFRLMLS</sequence>
<evidence type="ECO:0000256" key="4">
    <source>
        <dbReference type="ARBA" id="ARBA00022741"/>
    </source>
</evidence>